<dbReference type="GO" id="GO:0044205">
    <property type="term" value="P:'de novo' UMP biosynthetic process"/>
    <property type="evidence" value="ECO:0007669"/>
    <property type="project" value="UniProtKB-UniRule"/>
</dbReference>
<feature type="binding site" evidence="6">
    <location>
        <position position="147"/>
    </location>
    <ligand>
        <name>Zn(2+)</name>
        <dbReference type="ChEBI" id="CHEBI:29105"/>
        <label>1</label>
    </ligand>
</feature>
<dbReference type="SUPFAM" id="SSF51338">
    <property type="entry name" value="Composite domain of metallo-dependent hydrolases"/>
    <property type="match status" value="1"/>
</dbReference>
<keyword evidence="4 6" id="KW-0378">Hydrolase</keyword>
<dbReference type="GO" id="GO:0004151">
    <property type="term" value="F:dihydroorotase activity"/>
    <property type="evidence" value="ECO:0007669"/>
    <property type="project" value="UniProtKB-UniRule"/>
</dbReference>
<dbReference type="InterPro" id="IPR024403">
    <property type="entry name" value="DHOase_cat"/>
</dbReference>
<feature type="active site" evidence="6">
    <location>
        <position position="300"/>
    </location>
</feature>
<evidence type="ECO:0000256" key="4">
    <source>
        <dbReference type="ARBA" id="ARBA00022801"/>
    </source>
</evidence>
<dbReference type="EMBL" id="CP028108">
    <property type="protein sequence ID" value="AVQ25218.1"/>
    <property type="molecule type" value="Genomic_DNA"/>
</dbReference>
<evidence type="ECO:0000256" key="3">
    <source>
        <dbReference type="ARBA" id="ARBA00022723"/>
    </source>
</evidence>
<dbReference type="NCBIfam" id="NF006837">
    <property type="entry name" value="PRK09357.1-2"/>
    <property type="match status" value="1"/>
</dbReference>
<dbReference type="InterPro" id="IPR004722">
    <property type="entry name" value="DHOase"/>
</dbReference>
<feature type="domain" description="Dihydroorotase catalytic" evidence="7">
    <location>
        <begin position="46"/>
        <end position="233"/>
    </location>
</feature>
<feature type="binding site" evidence="6">
    <location>
        <position position="300"/>
    </location>
    <ligand>
        <name>Zn(2+)</name>
        <dbReference type="ChEBI" id="CHEBI:29105"/>
        <label>1</label>
    </ligand>
</feature>
<dbReference type="GO" id="GO:0005737">
    <property type="term" value="C:cytoplasm"/>
    <property type="evidence" value="ECO:0007669"/>
    <property type="project" value="TreeGrafter"/>
</dbReference>
<dbReference type="GO" id="GO:0006145">
    <property type="term" value="P:purine nucleobase catabolic process"/>
    <property type="evidence" value="ECO:0007669"/>
    <property type="project" value="TreeGrafter"/>
</dbReference>
<dbReference type="SUPFAM" id="SSF51556">
    <property type="entry name" value="Metallo-dependent hydrolases"/>
    <property type="match status" value="1"/>
</dbReference>
<dbReference type="Pfam" id="PF12890">
    <property type="entry name" value="DHOase"/>
    <property type="match status" value="1"/>
</dbReference>
<evidence type="ECO:0000256" key="1">
    <source>
        <dbReference type="ARBA" id="ARBA00002368"/>
    </source>
</evidence>
<comment type="catalytic activity">
    <reaction evidence="6">
        <text>(S)-dihydroorotate + H2O = N-carbamoyl-L-aspartate + H(+)</text>
        <dbReference type="Rhea" id="RHEA:24296"/>
        <dbReference type="ChEBI" id="CHEBI:15377"/>
        <dbReference type="ChEBI" id="CHEBI:15378"/>
        <dbReference type="ChEBI" id="CHEBI:30864"/>
        <dbReference type="ChEBI" id="CHEBI:32814"/>
        <dbReference type="EC" id="3.5.2.3"/>
    </reaction>
</comment>
<evidence type="ECO:0000256" key="6">
    <source>
        <dbReference type="HAMAP-Rule" id="MF_00220"/>
    </source>
</evidence>
<evidence type="ECO:0000256" key="5">
    <source>
        <dbReference type="ARBA" id="ARBA00022975"/>
    </source>
</evidence>
<dbReference type="NCBIfam" id="TIGR00857">
    <property type="entry name" value="pyrC_multi"/>
    <property type="match status" value="1"/>
</dbReference>
<feature type="binding site" evidence="6">
    <location>
        <position position="58"/>
    </location>
    <ligand>
        <name>Zn(2+)</name>
        <dbReference type="ChEBI" id="CHEBI:29105"/>
        <label>1</label>
    </ligand>
</feature>
<dbReference type="InterPro" id="IPR002195">
    <property type="entry name" value="Dihydroorotase_CS"/>
</dbReference>
<proteinExistence type="inferred from homology"/>
<feature type="binding site" evidence="6">
    <location>
        <begin position="58"/>
        <end position="60"/>
    </location>
    <ligand>
        <name>substrate</name>
    </ligand>
</feature>
<feature type="binding site" evidence="6">
    <location>
        <position position="90"/>
    </location>
    <ligand>
        <name>substrate</name>
    </ligand>
</feature>
<dbReference type="PANTHER" id="PTHR43668">
    <property type="entry name" value="ALLANTOINASE"/>
    <property type="match status" value="1"/>
</dbReference>
<feature type="binding site" evidence="6">
    <location>
        <position position="56"/>
    </location>
    <ligand>
        <name>Zn(2+)</name>
        <dbReference type="ChEBI" id="CHEBI:29105"/>
        <label>1</label>
    </ligand>
</feature>
<keyword evidence="6" id="KW-0862">Zinc</keyword>
<dbReference type="GO" id="GO:0008270">
    <property type="term" value="F:zinc ion binding"/>
    <property type="evidence" value="ECO:0007669"/>
    <property type="project" value="UniProtKB-UniRule"/>
</dbReference>
<evidence type="ECO:0000313" key="9">
    <source>
        <dbReference type="Proteomes" id="UP000241472"/>
    </source>
</evidence>
<dbReference type="PANTHER" id="PTHR43668:SF2">
    <property type="entry name" value="ALLANTOINASE"/>
    <property type="match status" value="1"/>
</dbReference>
<evidence type="ECO:0000256" key="2">
    <source>
        <dbReference type="ARBA" id="ARBA00010286"/>
    </source>
</evidence>
<name>A0AAD0MPD9_9FUSO</name>
<reference evidence="8 9" key="1">
    <citation type="submission" date="2018-03" db="EMBL/GenBank/DDBJ databases">
        <title>Complete Fusobacterium genomes using hybrid Minion sequencing.</title>
        <authorList>
            <person name="Slade D.J."/>
            <person name="Lahmers K."/>
        </authorList>
    </citation>
    <scope>NUCLEOTIDE SEQUENCE [LARGE SCALE GENOMIC DNA]</scope>
    <source>
        <strain evidence="8 9">2_1_31</strain>
    </source>
</reference>
<dbReference type="HAMAP" id="MF_00220_B">
    <property type="entry name" value="PyrC_classI_B"/>
    <property type="match status" value="1"/>
</dbReference>
<evidence type="ECO:0000313" key="8">
    <source>
        <dbReference type="EMBL" id="AVQ25218.1"/>
    </source>
</evidence>
<keyword evidence="5 6" id="KW-0665">Pyrimidine biosynthesis</keyword>
<feature type="binding site" evidence="6">
    <location>
        <begin position="318"/>
        <end position="319"/>
    </location>
    <ligand>
        <name>substrate</name>
    </ligand>
</feature>
<comment type="cofactor">
    <cofactor evidence="6">
        <name>Zn(2+)</name>
        <dbReference type="ChEBI" id="CHEBI:29105"/>
    </cofactor>
    <text evidence="6">Binds 2 Zn(2+) ions per subunit.</text>
</comment>
<dbReference type="EC" id="3.5.2.3" evidence="6"/>
<comment type="function">
    <text evidence="1 6">Catalyzes the reversible cyclization of carbamoyl aspartate to dihydroorotate.</text>
</comment>
<dbReference type="PROSITE" id="PS00483">
    <property type="entry name" value="DIHYDROOROTASE_2"/>
    <property type="match status" value="1"/>
</dbReference>
<dbReference type="KEGG" id="fpei:C4N17_05600"/>
<sequence length="426" mass="47403">MLLKNCKILKNGKFEKVDILIKDDKIERISKNIDVVDENTIEVKNKFVTAGFIDAHVHWREPGFSKKETVYTASRAAARGGFTTVMTMPNLNPVPDNLETLNKQLEIIEKDSGIRAIPYGAITKEEYGRELSDMEDIADKVFAFTDDGRGVQSANVMYEAMLMGSKLNKAIVAHCEDNSLIRSGAIHEGKRSAELGIKGIPSICESTQIARDILLAEAADCHYHVCHISAKESVRAVREGKKNNIRVTCEVTPHHLLSCDEDIKEDNGMWKMNPPLRGREDRNALIAGILDGTIDIIATDHAPHTMEEKVRGIEKSSFGIVGSETAFAQLYTKFVKTDIFSLEMLVKLMSENVAKIFNLPYGKLEENSFADIVVIDLEKEMTINPEEFLSKGKNTPYANEKVSGIPVLTISSGKIAYVDKEEINLL</sequence>
<feature type="binding site" evidence="6">
    <location>
        <position position="227"/>
    </location>
    <ligand>
        <name>Zn(2+)</name>
        <dbReference type="ChEBI" id="CHEBI:29105"/>
        <label>2</label>
    </ligand>
</feature>
<dbReference type="AlphaFoldDB" id="A0AAD0MPD9"/>
<keyword evidence="3 6" id="KW-0479">Metal-binding</keyword>
<dbReference type="GO" id="GO:0004038">
    <property type="term" value="F:allantoinase activity"/>
    <property type="evidence" value="ECO:0007669"/>
    <property type="project" value="TreeGrafter"/>
</dbReference>
<dbReference type="CDD" id="cd01317">
    <property type="entry name" value="DHOase_IIa"/>
    <property type="match status" value="1"/>
</dbReference>
<dbReference type="Gene3D" id="2.30.40.10">
    <property type="entry name" value="Urease, subunit C, domain 1"/>
    <property type="match status" value="2"/>
</dbReference>
<dbReference type="InterPro" id="IPR011059">
    <property type="entry name" value="Metal-dep_hydrolase_composite"/>
</dbReference>
<organism evidence="8 9">
    <name type="scientific">Fusobacterium periodonticum</name>
    <dbReference type="NCBI Taxonomy" id="860"/>
    <lineage>
        <taxon>Bacteria</taxon>
        <taxon>Fusobacteriati</taxon>
        <taxon>Fusobacteriota</taxon>
        <taxon>Fusobacteriia</taxon>
        <taxon>Fusobacteriales</taxon>
        <taxon>Fusobacteriaceae</taxon>
        <taxon>Fusobacterium</taxon>
    </lineage>
</organism>
<feature type="binding site" evidence="6">
    <location>
        <position position="174"/>
    </location>
    <ligand>
        <name>Zn(2+)</name>
        <dbReference type="ChEBI" id="CHEBI:29105"/>
        <label>2</label>
    </ligand>
</feature>
<dbReference type="Gene3D" id="3.20.20.140">
    <property type="entry name" value="Metal-dependent hydrolases"/>
    <property type="match status" value="1"/>
</dbReference>
<protein>
    <recommendedName>
        <fullName evidence="6">Dihydroorotase</fullName>
        <shortName evidence="6">DHOase</shortName>
        <ecNumber evidence="6">3.5.2.3</ecNumber>
    </recommendedName>
</protein>
<dbReference type="InterPro" id="IPR050138">
    <property type="entry name" value="DHOase/Allantoinase_Hydrolase"/>
</dbReference>
<comment type="similarity">
    <text evidence="2 6">Belongs to the metallo-dependent hydrolases superfamily. DHOase family. Class I DHOase subfamily.</text>
</comment>
<feature type="binding site" evidence="6">
    <location>
        <position position="147"/>
    </location>
    <ligand>
        <name>Zn(2+)</name>
        <dbReference type="ChEBI" id="CHEBI:29105"/>
        <label>2</label>
    </ligand>
</feature>
<dbReference type="Proteomes" id="UP000241472">
    <property type="component" value="Chromosome"/>
</dbReference>
<dbReference type="InterPro" id="IPR032466">
    <property type="entry name" value="Metal_Hydrolase"/>
</dbReference>
<feature type="binding site" evidence="6">
    <location>
        <position position="304"/>
    </location>
    <ligand>
        <name>substrate</name>
    </ligand>
</feature>
<evidence type="ECO:0000259" key="7">
    <source>
        <dbReference type="Pfam" id="PF12890"/>
    </source>
</evidence>
<gene>
    <name evidence="6" type="primary">pyrC</name>
    <name evidence="8" type="ORF">C4N17_05600</name>
</gene>
<feature type="binding site" evidence="6">
    <location>
        <position position="273"/>
    </location>
    <ligand>
        <name>substrate</name>
    </ligand>
</feature>
<accession>A0AAD0MPD9</accession>
<comment type="pathway">
    <text evidence="6">Pyrimidine metabolism; UMP biosynthesis via de novo pathway; (S)-dihydroorotate from bicarbonate: step 3/3.</text>
</comment>
<dbReference type="RefSeq" id="WP_008793319.1">
    <property type="nucleotide sequence ID" value="NZ_CABKNO010000001.1"/>
</dbReference>